<proteinExistence type="predicted"/>
<name>A0A9X2H9L4_9HYPH</name>
<evidence type="ECO:0000313" key="1">
    <source>
        <dbReference type="EMBL" id="MCP3056368.1"/>
    </source>
</evidence>
<dbReference type="AlphaFoldDB" id="A0A9X2H9L4"/>
<accession>A0A9X2H9L4</accession>
<gene>
    <name evidence="1" type="ORF">MJ956_14630</name>
</gene>
<dbReference type="RefSeq" id="WP_253965178.1">
    <property type="nucleotide sequence ID" value="NZ_JALHBS010000090.1"/>
</dbReference>
<sequence>MINFFVCPKISNIALKSLVWFMTIKSNLSIEQRLELVCEAIRYCQKVRNMGMVKAAWSKALREPIFFMWERRNGGKRTAAQFQSLNASGRDWGSREIVYDHAVPFTSLSDDLMAIANPKPEVVREILDKKLVCCVITKDEDRALIKAGLNSKMPEAWDGEDPFARYKSVGIKFEPNPRWKYEPRNRIISSVSSDTSPA</sequence>
<dbReference type="EMBL" id="JALHBS010000090">
    <property type="protein sequence ID" value="MCP3056368.1"/>
    <property type="molecule type" value="Genomic_DNA"/>
</dbReference>
<comment type="caution">
    <text evidence="1">The sequence shown here is derived from an EMBL/GenBank/DDBJ whole genome shotgun (WGS) entry which is preliminary data.</text>
</comment>
<organism evidence="1 2">
    <name type="scientific">Aurantimonas marianensis</name>
    <dbReference type="NCBI Taxonomy" id="2920428"/>
    <lineage>
        <taxon>Bacteria</taxon>
        <taxon>Pseudomonadati</taxon>
        <taxon>Pseudomonadota</taxon>
        <taxon>Alphaproteobacteria</taxon>
        <taxon>Hyphomicrobiales</taxon>
        <taxon>Aurantimonadaceae</taxon>
        <taxon>Aurantimonas</taxon>
    </lineage>
</organism>
<dbReference type="Proteomes" id="UP001155220">
    <property type="component" value="Unassembled WGS sequence"/>
</dbReference>
<keyword evidence="2" id="KW-1185">Reference proteome</keyword>
<evidence type="ECO:0000313" key="2">
    <source>
        <dbReference type="Proteomes" id="UP001155220"/>
    </source>
</evidence>
<reference evidence="1" key="1">
    <citation type="submission" date="2022-03" db="EMBL/GenBank/DDBJ databases">
        <title>Aurantimonas Liuensis sp. Nov., isolated from the hadal seawater of the Mariana Trench.</title>
        <authorList>
            <person name="Liu R."/>
        </authorList>
    </citation>
    <scope>NUCLEOTIDE SEQUENCE</scope>
    <source>
        <strain evidence="1">LRZ36</strain>
    </source>
</reference>
<protein>
    <submittedName>
        <fullName evidence="1">Uncharacterized protein</fullName>
    </submittedName>
</protein>